<dbReference type="AlphaFoldDB" id="A0A2B9DVK7"/>
<evidence type="ECO:0008006" key="4">
    <source>
        <dbReference type="Google" id="ProtNLM"/>
    </source>
</evidence>
<feature type="transmembrane region" description="Helical" evidence="1">
    <location>
        <begin position="6"/>
        <end position="27"/>
    </location>
</feature>
<comment type="caution">
    <text evidence="2">The sequence shown here is derived from an EMBL/GenBank/DDBJ whole genome shotgun (WGS) entry which is preliminary data.</text>
</comment>
<feature type="transmembrane region" description="Helical" evidence="1">
    <location>
        <begin position="249"/>
        <end position="267"/>
    </location>
</feature>
<dbReference type="EMBL" id="NUHO01000055">
    <property type="protein sequence ID" value="PGM92605.1"/>
    <property type="molecule type" value="Genomic_DNA"/>
</dbReference>
<evidence type="ECO:0000313" key="2">
    <source>
        <dbReference type="EMBL" id="PGM92605.1"/>
    </source>
</evidence>
<proteinExistence type="predicted"/>
<dbReference type="Proteomes" id="UP000222054">
    <property type="component" value="Unassembled WGS sequence"/>
</dbReference>
<gene>
    <name evidence="2" type="ORF">CN958_15225</name>
</gene>
<evidence type="ECO:0000256" key="1">
    <source>
        <dbReference type="SAM" id="Phobius"/>
    </source>
</evidence>
<accession>A0A2B9DVK7</accession>
<evidence type="ECO:0000313" key="3">
    <source>
        <dbReference type="Proteomes" id="UP000222054"/>
    </source>
</evidence>
<keyword evidence="1" id="KW-1133">Transmembrane helix</keyword>
<dbReference type="PANTHER" id="PTHR35007">
    <property type="entry name" value="INTEGRAL MEMBRANE PROTEIN-RELATED"/>
    <property type="match status" value="1"/>
</dbReference>
<name>A0A2B9DVK7_BACCE</name>
<reference evidence="2 3" key="1">
    <citation type="submission" date="2017-09" db="EMBL/GenBank/DDBJ databases">
        <title>Large-scale bioinformatics analysis of Bacillus genomes uncovers conserved roles of natural products in bacterial physiology.</title>
        <authorList>
            <consortium name="Agbiome Team Llc"/>
            <person name="Bleich R.M."/>
            <person name="Grubbs K.J."/>
            <person name="Santa Maria K.C."/>
            <person name="Allen S.E."/>
            <person name="Farag S."/>
            <person name="Shank E.A."/>
            <person name="Bowers A."/>
        </authorList>
    </citation>
    <scope>NUCLEOTIDE SEQUENCE [LARGE SCALE GENOMIC DNA]</scope>
    <source>
        <strain evidence="2 3">AFS053130</strain>
    </source>
</reference>
<keyword evidence="1" id="KW-0472">Membrane</keyword>
<feature type="transmembrane region" description="Helical" evidence="1">
    <location>
        <begin position="105"/>
        <end position="122"/>
    </location>
</feature>
<feature type="transmembrane region" description="Helical" evidence="1">
    <location>
        <begin position="82"/>
        <end position="99"/>
    </location>
</feature>
<dbReference type="RefSeq" id="WP_098777441.1">
    <property type="nucleotide sequence ID" value="NZ_NUHO01000055.1"/>
</dbReference>
<keyword evidence="1" id="KW-0812">Transmembrane</keyword>
<protein>
    <recommendedName>
        <fullName evidence="4">Type II secretion system protein GspF domain-containing protein</fullName>
    </recommendedName>
</protein>
<feature type="transmembrane region" description="Helical" evidence="1">
    <location>
        <begin position="279"/>
        <end position="297"/>
    </location>
</feature>
<organism evidence="2 3">
    <name type="scientific">Bacillus cereus</name>
    <dbReference type="NCBI Taxonomy" id="1396"/>
    <lineage>
        <taxon>Bacteria</taxon>
        <taxon>Bacillati</taxon>
        <taxon>Bacillota</taxon>
        <taxon>Bacilli</taxon>
        <taxon>Bacillales</taxon>
        <taxon>Bacillaceae</taxon>
        <taxon>Bacillus</taxon>
        <taxon>Bacillus cereus group</taxon>
    </lineage>
</organism>
<dbReference type="PANTHER" id="PTHR35007:SF2">
    <property type="entry name" value="PILUS ASSEMBLE PROTEIN"/>
    <property type="match status" value="1"/>
</dbReference>
<sequence length="315" mass="36225">MGFLNYLPYFLMVVAIFFVVNLGINLIQRRKKGKLIVTNEKDDSKIVKFLKGKGLYKWISPNYILRESKDFNWNLSFRDYQIILIIGTLVGAVALYGFFMSLSTTIFGVLVGVSLPPIIGFYKRKKYEEYVENQLMVYLEAVANAVSTHESMTLAFKSVLPLLQSPIKDDVERCLILYTEDGKSIRDAFHSFVQKYNYKDIKLFHDMLDLISKTGKDTDNILLNIAHEFQDKKIYRAKLKSGMQPQRRTFKQTAIMLASLPIAALAINADDYVVFARTLQGRFILLAIIVVCIFSAFKIEKHSFYDPTEDITKIK</sequence>